<keyword evidence="2" id="KW-1185">Reference proteome</keyword>
<proteinExistence type="predicted"/>
<dbReference type="RefSeq" id="YP_010059329.1">
    <property type="nucleotide sequence ID" value="NC_054725.1"/>
</dbReference>
<evidence type="ECO:0000313" key="1">
    <source>
        <dbReference type="EMBL" id="QIG58231.1"/>
    </source>
</evidence>
<dbReference type="EMBL" id="MN908687">
    <property type="protein sequence ID" value="QIG58231.1"/>
    <property type="molecule type" value="Genomic_DNA"/>
</dbReference>
<protein>
    <submittedName>
        <fullName evidence="1">Uncharacterized protein</fullName>
    </submittedName>
</protein>
<sequence>MVNQKILDQVIEQAVHLSKTGEAHAQVEETPHGFIVLIGETDEIGLDDVITAGFGPTVDEALVRANAAMPPRS</sequence>
<gene>
    <name evidence="1" type="primary">80</name>
    <name evidence="1" type="ORF">SEA_SKOG_79</name>
</gene>
<reference evidence="1 2" key="1">
    <citation type="submission" date="2020-01" db="EMBL/GenBank/DDBJ databases">
        <authorList>
            <person name="Alvaro L.E."/>
            <person name="Baker K.N."/>
            <person name="Baxter I.S."/>
            <person name="Brown M.R."/>
            <person name="Driscoll K.D."/>
            <person name="Elrubaie J.M."/>
            <person name="Feith S.L."/>
            <person name="Indihar D.F."/>
            <person name="Knoch V.T."/>
            <person name="Koirtyohann K.M."/>
            <person name="Kratz M.A."/>
            <person name="Lear A.H."/>
            <person name="Lindblom K.E."/>
            <person name="Marcus E.R."/>
            <person name="Murphy M.E."/>
            <person name="Sensor R."/>
            <person name="Sherman S.J."/>
            <person name="Swift V.R."/>
            <person name="White K.E."/>
            <person name="Wills S.J."/>
            <person name="Gatt S.M."/>
            <person name="Lohbauer S.A."/>
            <person name="Power T.R."/>
            <person name="Rosales K.A."/>
            <person name="Sisson B.M."/>
            <person name="Isern S."/>
            <person name="Michael S.F."/>
            <person name="Sunnen C.N."/>
            <person name="Garlena R.A."/>
            <person name="Russell D.A."/>
            <person name="Pope W.H."/>
            <person name="Jacobs-Sera D."/>
            <person name="Hatfull G.F."/>
        </authorList>
    </citation>
    <scope>NUCLEOTIDE SEQUENCE [LARGE SCALE GENOMIC DNA]</scope>
</reference>
<dbReference type="GeneID" id="64766561"/>
<accession>A0A6G6XJE5</accession>
<evidence type="ECO:0000313" key="2">
    <source>
        <dbReference type="Proteomes" id="UP000503093"/>
    </source>
</evidence>
<dbReference type="Proteomes" id="UP000503093">
    <property type="component" value="Segment"/>
</dbReference>
<organism evidence="1 2">
    <name type="scientific">Gordonia phage Skog</name>
    <dbReference type="NCBI Taxonomy" id="2704033"/>
    <lineage>
        <taxon>Viruses</taxon>
        <taxon>Duplodnaviria</taxon>
        <taxon>Heunggongvirae</taxon>
        <taxon>Uroviricota</taxon>
        <taxon>Caudoviricetes</taxon>
        <taxon>Skogvirus</taxon>
        <taxon>Skogvirus Skog</taxon>
    </lineage>
</organism>
<name>A0A6G6XJE5_9CAUD</name>
<dbReference type="KEGG" id="vg:64766561"/>